<dbReference type="Pfam" id="PF10294">
    <property type="entry name" value="Methyltransf_16"/>
    <property type="match status" value="1"/>
</dbReference>
<reference evidence="7" key="1">
    <citation type="submission" date="2025-08" db="UniProtKB">
        <authorList>
            <consortium name="RefSeq"/>
        </authorList>
    </citation>
    <scope>IDENTIFICATION</scope>
</reference>
<organism evidence="6 7">
    <name type="scientific">Geotrypetes seraphini</name>
    <name type="common">Gaboon caecilian</name>
    <name type="synonym">Caecilia seraphini</name>
    <dbReference type="NCBI Taxonomy" id="260995"/>
    <lineage>
        <taxon>Eukaryota</taxon>
        <taxon>Metazoa</taxon>
        <taxon>Chordata</taxon>
        <taxon>Craniata</taxon>
        <taxon>Vertebrata</taxon>
        <taxon>Euteleostomi</taxon>
        <taxon>Amphibia</taxon>
        <taxon>Gymnophiona</taxon>
        <taxon>Geotrypetes</taxon>
    </lineage>
</organism>
<evidence type="ECO:0000256" key="3">
    <source>
        <dbReference type="ARBA" id="ARBA00022679"/>
    </source>
</evidence>
<protein>
    <submittedName>
        <fullName evidence="7">Protein-lysine N-methyltransferase EEF2KMT isoform X1</fullName>
    </submittedName>
</protein>
<evidence type="ECO:0000256" key="1">
    <source>
        <dbReference type="ARBA" id="ARBA00005511"/>
    </source>
</evidence>
<sequence length="371" mass="41341">MEQHLCASFQRSFLAVRRLSSFPWADLGSTSKSTDLGGISLFCEYTSCQWLFHVGARCIKQDLEQNLKNSSDTLLLLLNILKMTVLHPLCREHPPSVKYRRLFLSELIKKHESTSSEPLDELYEAFADVLNTEDSTLCHKSYLLPSGNSVTLSESVAIISEGTTGLVTWDAALYLAEWAIENSHLFTDRTILELGSGIGLTGLSICKTSTPKKYIFSDCHDLVQQQLRKNIHLNGFLLEADDQATGQPDCPARPGPIIAVLDLDWNLASAEQLLEIAADIVIAADVVYDPQIALSLVRVLQSILNYRKGGIAPKMFIASTIRNLETYRQFQTELNKAGISWDVIPGHMKTIFPYDLDSSIEILTLFRKCGS</sequence>
<dbReference type="KEGG" id="gsh:117369200"/>
<dbReference type="Gene3D" id="3.40.50.150">
    <property type="entry name" value="Vaccinia Virus protein VP39"/>
    <property type="match status" value="1"/>
</dbReference>
<dbReference type="PANTHER" id="PTHR14614">
    <property type="entry name" value="HEPATOCELLULAR CARCINOMA-ASSOCIATED ANTIGEN"/>
    <property type="match status" value="1"/>
</dbReference>
<feature type="domain" description="FAM86 N-terminal" evidence="5">
    <location>
        <begin position="61"/>
        <end position="129"/>
    </location>
</feature>
<accession>A0A6P8ST03</accession>
<dbReference type="InterPro" id="IPR029063">
    <property type="entry name" value="SAM-dependent_MTases_sf"/>
</dbReference>
<dbReference type="InterPro" id="IPR029426">
    <property type="entry name" value="FAM86_N"/>
</dbReference>
<evidence type="ECO:0000313" key="6">
    <source>
        <dbReference type="Proteomes" id="UP000515159"/>
    </source>
</evidence>
<dbReference type="GO" id="GO:0008168">
    <property type="term" value="F:methyltransferase activity"/>
    <property type="evidence" value="ECO:0007669"/>
    <property type="project" value="UniProtKB-KW"/>
</dbReference>
<dbReference type="FunCoup" id="A0A6P8ST03">
    <property type="interactions" value="852"/>
</dbReference>
<dbReference type="GO" id="GO:0032991">
    <property type="term" value="C:protein-containing complex"/>
    <property type="evidence" value="ECO:0007669"/>
    <property type="project" value="TreeGrafter"/>
</dbReference>
<comment type="similarity">
    <text evidence="1">Belongs to the class I-like SAM-binding methyltransferase superfamily. EEF2KMT family.</text>
</comment>
<keyword evidence="2" id="KW-0489">Methyltransferase</keyword>
<dbReference type="Pfam" id="PF14904">
    <property type="entry name" value="FAM86"/>
    <property type="match status" value="1"/>
</dbReference>
<dbReference type="AlphaFoldDB" id="A0A6P8ST03"/>
<keyword evidence="4" id="KW-0949">S-adenosyl-L-methionine</keyword>
<keyword evidence="6" id="KW-1185">Reference proteome</keyword>
<dbReference type="GeneID" id="117369200"/>
<evidence type="ECO:0000256" key="2">
    <source>
        <dbReference type="ARBA" id="ARBA00022603"/>
    </source>
</evidence>
<dbReference type="InterPro" id="IPR019410">
    <property type="entry name" value="Methyltransf_16"/>
</dbReference>
<keyword evidence="3" id="KW-0808">Transferase</keyword>
<dbReference type="CTD" id="196483"/>
<evidence type="ECO:0000313" key="7">
    <source>
        <dbReference type="RefSeq" id="XP_033819268.1"/>
    </source>
</evidence>
<evidence type="ECO:0000259" key="5">
    <source>
        <dbReference type="Pfam" id="PF14904"/>
    </source>
</evidence>
<evidence type="ECO:0000256" key="4">
    <source>
        <dbReference type="ARBA" id="ARBA00022691"/>
    </source>
</evidence>
<dbReference type="SUPFAM" id="SSF53335">
    <property type="entry name" value="S-adenosyl-L-methionine-dependent methyltransferases"/>
    <property type="match status" value="1"/>
</dbReference>
<dbReference type="InParanoid" id="A0A6P8ST03"/>
<dbReference type="OrthoDB" id="194386at2759"/>
<proteinExistence type="inferred from homology"/>
<dbReference type="RefSeq" id="XP_033819268.1">
    <property type="nucleotide sequence ID" value="XM_033963377.1"/>
</dbReference>
<dbReference type="PANTHER" id="PTHR14614:SF130">
    <property type="entry name" value="PROTEIN-LYSINE N-METHYLTRANSFERASE EEF2KMT"/>
    <property type="match status" value="1"/>
</dbReference>
<gene>
    <name evidence="7" type="primary">EEF2KMT</name>
</gene>
<dbReference type="Proteomes" id="UP000515159">
    <property type="component" value="Chromosome 11"/>
</dbReference>
<name>A0A6P8ST03_GEOSA</name>
<dbReference type="GO" id="GO:0032259">
    <property type="term" value="P:methylation"/>
    <property type="evidence" value="ECO:0007669"/>
    <property type="project" value="UniProtKB-KW"/>
</dbReference>